<dbReference type="EMBL" id="JAMQGO010000004">
    <property type="protein sequence ID" value="MCM2562268.1"/>
    <property type="molecule type" value="Genomic_DNA"/>
</dbReference>
<gene>
    <name evidence="1" type="ORF">M8744_08925</name>
</gene>
<accession>A0ACC5ZV87</accession>
<reference evidence="1" key="1">
    <citation type="submission" date="2022-06" db="EMBL/GenBank/DDBJ databases">
        <title>Lutimaribacter sp. EGI FJ00013, a novel bacterium isolated from a salt lake sediment enrichment.</title>
        <authorList>
            <person name="Gao L."/>
            <person name="Fang B.-Z."/>
            <person name="Li W.-J."/>
        </authorList>
    </citation>
    <scope>NUCLEOTIDE SEQUENCE</scope>
    <source>
        <strain evidence="1">EGI FJ00013</strain>
    </source>
</reference>
<evidence type="ECO:0000313" key="2">
    <source>
        <dbReference type="Proteomes" id="UP001203036"/>
    </source>
</evidence>
<name>A0ACC5ZV87_9RHOB</name>
<dbReference type="Proteomes" id="UP001203036">
    <property type="component" value="Unassembled WGS sequence"/>
</dbReference>
<protein>
    <submittedName>
        <fullName evidence="1">Glucokinase</fullName>
    </submittedName>
</protein>
<comment type="caution">
    <text evidence="1">The sequence shown here is derived from an EMBL/GenBank/DDBJ whole genome shotgun (WGS) entry which is preliminary data.</text>
</comment>
<evidence type="ECO:0000313" key="1">
    <source>
        <dbReference type="EMBL" id="MCM2562268.1"/>
    </source>
</evidence>
<keyword evidence="2" id="KW-1185">Reference proteome</keyword>
<proteinExistence type="predicted"/>
<organism evidence="1 2">
    <name type="scientific">Lutimaribacter degradans</name>
    <dbReference type="NCBI Taxonomy" id="2945989"/>
    <lineage>
        <taxon>Bacteria</taxon>
        <taxon>Pseudomonadati</taxon>
        <taxon>Pseudomonadota</taxon>
        <taxon>Alphaproteobacteria</taxon>
        <taxon>Rhodobacterales</taxon>
        <taxon>Roseobacteraceae</taxon>
        <taxon>Lutimaribacter</taxon>
    </lineage>
</organism>
<sequence length="298" mass="29877">MDLIGDIGGTSARFALAEIGRVLTGTVWSAPDALGDDLAAMIHAYLAGPGAGARPRGVALAGAGVLRGQRLTLSNRDMTLTPETIRAALGDAALPVRLFNDMVAQGHGLAHLPDGGVRRLAGPGPGKGPALVVNIGTGLNACVVHDMGGTRFVPPAEAGNVTLPQVSPGLRALALARGGEVVAEDVISGRGLPWLADAMCGARATGAAALALAPVCATLAEALAAYLRDMALVHIARGGVYLTGGVAAALADSLDWAALHRAMVGQGAHADLLGQVGLLHVTDPWVTLRGAAALSARP</sequence>